<dbReference type="GO" id="GO:0055085">
    <property type="term" value="P:transmembrane transport"/>
    <property type="evidence" value="ECO:0007669"/>
    <property type="project" value="InterPro"/>
</dbReference>
<evidence type="ECO:0000256" key="5">
    <source>
        <dbReference type="ARBA" id="ARBA00022989"/>
    </source>
</evidence>
<dbReference type="EMBL" id="ML987198">
    <property type="protein sequence ID" value="KAF2246592.1"/>
    <property type="molecule type" value="Genomic_DNA"/>
</dbReference>
<accession>A0A6A6I9J2</accession>
<evidence type="ECO:0000256" key="4">
    <source>
        <dbReference type="ARBA" id="ARBA00022692"/>
    </source>
</evidence>
<feature type="transmembrane region" description="Helical" evidence="8">
    <location>
        <begin position="75"/>
        <end position="98"/>
    </location>
</feature>
<sequence length="764" mass="84907">MTATSDLSVDLNWLSILTLVVFVVANLVVIFPFRIPIYVPRNLTELVLDVFSYVRIIPVRSRQRKQAQMPKFVRMYFPMDLVTAPLLANLFLLAISAIGRKEIHDGTIGLSNISPGDFALFLLTVAYVSNSIEASGLIRYLSFKVLQRNARTAHRLYLLIYSASFALGGFVGNDPIIEFGMGIIAYITRMSANILHPMAWIYMQFSIVNVASAILVSSNPCNLMVASTFNIKFWVYSANMVVPVLTTFILLFPILIYVVFAEQALIPISIKLYDLPDARKARKPINTAIPHAKGHTEGENEEESMQLAVEDILNPFLDKGGATIGLVILAATVIVLFVLSATSASGNDPPVFWVTLPAAFVMIGWDSFFGWYHRHETRQIARQGRQQAQTARAERVVKEELEREAAAKHAKEAKRASLEPKPKEEERAEMVEATKQNRAGPDQVPNAITPRQSTWPQMKSPQAQPQRSNTDGSNSDNAHRRTAISGTGQRPVERPVSMVHMPFSGTQEALTLTSPDGLWTLKVEAGPDQEQNISPDGNREMNSTSGVMDEEKSDFADRLARNIALQERRGPTTLASLATEVYIWLQETFPTLVAAARHLPFKFVPFIFCIFILIQALDTNGWVAVFTHGWDHWVTKTGTMGAIGGMAFLSVVLSNFAGTNFGSTLLLSRIMKEWEEMHIRNGTPIGNRTFWGAVYAMAIGVNYGAFSTVFSASVSGLQWRESLARKHIRIRRMDFARVNLPIIAVAMVVGCSVLVGEVYITRHD</sequence>
<dbReference type="OrthoDB" id="442352at2759"/>
<feature type="compositionally biased region" description="Polar residues" evidence="7">
    <location>
        <begin position="449"/>
        <end position="476"/>
    </location>
</feature>
<evidence type="ECO:0000313" key="10">
    <source>
        <dbReference type="EMBL" id="KAF2246592.1"/>
    </source>
</evidence>
<feature type="transmembrane region" description="Helical" evidence="8">
    <location>
        <begin position="351"/>
        <end position="372"/>
    </location>
</feature>
<dbReference type="RefSeq" id="XP_033681596.1">
    <property type="nucleotide sequence ID" value="XM_033835695.1"/>
</dbReference>
<feature type="domain" description="Citrate transporter-like" evidence="9">
    <location>
        <begin position="90"/>
        <end position="660"/>
    </location>
</feature>
<feature type="transmembrane region" description="Helical" evidence="8">
    <location>
        <begin position="690"/>
        <end position="717"/>
    </location>
</feature>
<feature type="transmembrane region" description="Helical" evidence="8">
    <location>
        <begin position="199"/>
        <end position="221"/>
    </location>
</feature>
<gene>
    <name evidence="10" type="ORF">BU26DRAFT_606820</name>
</gene>
<evidence type="ECO:0000256" key="8">
    <source>
        <dbReference type="SAM" id="Phobius"/>
    </source>
</evidence>
<feature type="transmembrane region" description="Helical" evidence="8">
    <location>
        <begin position="12"/>
        <end position="33"/>
    </location>
</feature>
<dbReference type="AlphaFoldDB" id="A0A6A6I9J2"/>
<name>A0A6A6I9J2_9PLEO</name>
<dbReference type="Pfam" id="PF03600">
    <property type="entry name" value="CitMHS"/>
    <property type="match status" value="1"/>
</dbReference>
<evidence type="ECO:0000256" key="2">
    <source>
        <dbReference type="ARBA" id="ARBA00022448"/>
    </source>
</evidence>
<keyword evidence="3" id="KW-1003">Cell membrane</keyword>
<dbReference type="GeneID" id="54589025"/>
<feature type="compositionally biased region" description="Basic and acidic residues" evidence="7">
    <location>
        <begin position="392"/>
        <end position="432"/>
    </location>
</feature>
<evidence type="ECO:0000256" key="1">
    <source>
        <dbReference type="ARBA" id="ARBA00004651"/>
    </source>
</evidence>
<dbReference type="InterPro" id="IPR004680">
    <property type="entry name" value="Cit_transptr-like_dom"/>
</dbReference>
<feature type="transmembrane region" description="Helical" evidence="8">
    <location>
        <begin position="320"/>
        <end position="339"/>
    </location>
</feature>
<feature type="region of interest" description="Disordered" evidence="7">
    <location>
        <begin position="528"/>
        <end position="547"/>
    </location>
</feature>
<dbReference type="GO" id="GO:0005886">
    <property type="term" value="C:plasma membrane"/>
    <property type="evidence" value="ECO:0007669"/>
    <property type="project" value="UniProtKB-SubCell"/>
</dbReference>
<feature type="compositionally biased region" description="Polar residues" evidence="7">
    <location>
        <begin position="529"/>
        <end position="546"/>
    </location>
</feature>
<proteinExistence type="predicted"/>
<keyword evidence="6 8" id="KW-0472">Membrane</keyword>
<feature type="transmembrane region" description="Helical" evidence="8">
    <location>
        <begin position="647"/>
        <end position="670"/>
    </location>
</feature>
<reference evidence="10" key="1">
    <citation type="journal article" date="2020" name="Stud. Mycol.">
        <title>101 Dothideomycetes genomes: a test case for predicting lifestyles and emergence of pathogens.</title>
        <authorList>
            <person name="Haridas S."/>
            <person name="Albert R."/>
            <person name="Binder M."/>
            <person name="Bloem J."/>
            <person name="Labutti K."/>
            <person name="Salamov A."/>
            <person name="Andreopoulos B."/>
            <person name="Baker S."/>
            <person name="Barry K."/>
            <person name="Bills G."/>
            <person name="Bluhm B."/>
            <person name="Cannon C."/>
            <person name="Castanera R."/>
            <person name="Culley D."/>
            <person name="Daum C."/>
            <person name="Ezra D."/>
            <person name="Gonzalez J."/>
            <person name="Henrissat B."/>
            <person name="Kuo A."/>
            <person name="Liang C."/>
            <person name="Lipzen A."/>
            <person name="Lutzoni F."/>
            <person name="Magnuson J."/>
            <person name="Mondo S."/>
            <person name="Nolan M."/>
            <person name="Ohm R."/>
            <person name="Pangilinan J."/>
            <person name="Park H.-J."/>
            <person name="Ramirez L."/>
            <person name="Alfaro M."/>
            <person name="Sun H."/>
            <person name="Tritt A."/>
            <person name="Yoshinaga Y."/>
            <person name="Zwiers L.-H."/>
            <person name="Turgeon B."/>
            <person name="Goodwin S."/>
            <person name="Spatafora J."/>
            <person name="Crous P."/>
            <person name="Grigoriev I."/>
        </authorList>
    </citation>
    <scope>NUCLEOTIDE SEQUENCE</scope>
    <source>
        <strain evidence="10">CBS 122368</strain>
    </source>
</reference>
<keyword evidence="2" id="KW-0813">Transport</keyword>
<evidence type="ECO:0000256" key="7">
    <source>
        <dbReference type="SAM" id="MobiDB-lite"/>
    </source>
</evidence>
<comment type="subcellular location">
    <subcellularLocation>
        <location evidence="1">Cell membrane</location>
        <topology evidence="1">Multi-pass membrane protein</topology>
    </subcellularLocation>
</comment>
<dbReference type="PANTHER" id="PTHR43302">
    <property type="entry name" value="TRANSPORTER ARSB-RELATED"/>
    <property type="match status" value="1"/>
</dbReference>
<dbReference type="PANTHER" id="PTHR43302:SF5">
    <property type="entry name" value="TRANSPORTER ARSB-RELATED"/>
    <property type="match status" value="1"/>
</dbReference>
<feature type="transmembrane region" description="Helical" evidence="8">
    <location>
        <begin position="118"/>
        <end position="138"/>
    </location>
</feature>
<feature type="transmembrane region" description="Helical" evidence="8">
    <location>
        <begin position="603"/>
        <end position="626"/>
    </location>
</feature>
<feature type="region of interest" description="Disordered" evidence="7">
    <location>
        <begin position="383"/>
        <end position="495"/>
    </location>
</feature>
<evidence type="ECO:0000256" key="6">
    <source>
        <dbReference type="ARBA" id="ARBA00023136"/>
    </source>
</evidence>
<keyword evidence="5 8" id="KW-1133">Transmembrane helix</keyword>
<dbReference type="Proteomes" id="UP000800094">
    <property type="component" value="Unassembled WGS sequence"/>
</dbReference>
<feature type="transmembrane region" description="Helical" evidence="8">
    <location>
        <begin position="158"/>
        <end position="187"/>
    </location>
</feature>
<keyword evidence="4 8" id="KW-0812">Transmembrane</keyword>
<feature type="transmembrane region" description="Helical" evidence="8">
    <location>
        <begin position="233"/>
        <end position="260"/>
    </location>
</feature>
<evidence type="ECO:0000256" key="3">
    <source>
        <dbReference type="ARBA" id="ARBA00022475"/>
    </source>
</evidence>
<evidence type="ECO:0000259" key="9">
    <source>
        <dbReference type="Pfam" id="PF03600"/>
    </source>
</evidence>
<organism evidence="10 11">
    <name type="scientific">Trematosphaeria pertusa</name>
    <dbReference type="NCBI Taxonomy" id="390896"/>
    <lineage>
        <taxon>Eukaryota</taxon>
        <taxon>Fungi</taxon>
        <taxon>Dikarya</taxon>
        <taxon>Ascomycota</taxon>
        <taxon>Pezizomycotina</taxon>
        <taxon>Dothideomycetes</taxon>
        <taxon>Pleosporomycetidae</taxon>
        <taxon>Pleosporales</taxon>
        <taxon>Massarineae</taxon>
        <taxon>Trematosphaeriaceae</taxon>
        <taxon>Trematosphaeria</taxon>
    </lineage>
</organism>
<feature type="transmembrane region" description="Helical" evidence="8">
    <location>
        <begin position="738"/>
        <end position="760"/>
    </location>
</feature>
<evidence type="ECO:0000313" key="11">
    <source>
        <dbReference type="Proteomes" id="UP000800094"/>
    </source>
</evidence>
<protein>
    <recommendedName>
        <fullName evidence="9">Citrate transporter-like domain-containing protein</fullName>
    </recommendedName>
</protein>
<keyword evidence="11" id="KW-1185">Reference proteome</keyword>